<evidence type="ECO:0000256" key="1">
    <source>
        <dbReference type="ARBA" id="ARBA00004141"/>
    </source>
</evidence>
<comment type="caution">
    <text evidence="7">The sequence shown here is derived from an EMBL/GenBank/DDBJ whole genome shotgun (WGS) entry which is preliminary data.</text>
</comment>
<feature type="transmembrane region" description="Helical" evidence="5">
    <location>
        <begin position="325"/>
        <end position="349"/>
    </location>
</feature>
<evidence type="ECO:0000313" key="7">
    <source>
        <dbReference type="EMBL" id="RFC65578.1"/>
    </source>
</evidence>
<evidence type="ECO:0000256" key="3">
    <source>
        <dbReference type="ARBA" id="ARBA00022989"/>
    </source>
</evidence>
<dbReference type="AlphaFoldDB" id="A0A371X8M7"/>
<dbReference type="PANTHER" id="PTHR37422:SF21">
    <property type="entry name" value="EXOQ-LIKE PROTEIN"/>
    <property type="match status" value="1"/>
</dbReference>
<dbReference type="InterPro" id="IPR051533">
    <property type="entry name" value="WaaL-like"/>
</dbReference>
<dbReference type="GO" id="GO:0016020">
    <property type="term" value="C:membrane"/>
    <property type="evidence" value="ECO:0007669"/>
    <property type="project" value="UniProtKB-SubCell"/>
</dbReference>
<accession>A0A371X8M7</accession>
<keyword evidence="8" id="KW-1185">Reference proteome</keyword>
<keyword evidence="3 5" id="KW-1133">Transmembrane helix</keyword>
<feature type="transmembrane region" description="Helical" evidence="5">
    <location>
        <begin position="12"/>
        <end position="34"/>
    </location>
</feature>
<dbReference type="GO" id="GO:0016874">
    <property type="term" value="F:ligase activity"/>
    <property type="evidence" value="ECO:0007669"/>
    <property type="project" value="UniProtKB-KW"/>
</dbReference>
<feature type="transmembrane region" description="Helical" evidence="5">
    <location>
        <begin position="238"/>
        <end position="259"/>
    </location>
</feature>
<sequence>MTAQVSEQAHQAKLISLAAAGSIFLGVGLSGFVLGEPAPYEIYMAALIGVWFVFGLAISRTVAVLLCIVTVFNVGGALAILQMAHPDDAPLYIAVSLFLGLTSVFFAAALEKHPNLYATVFQAWITAAVLTSFLAINGYFGLLPGSEVFTRYGRASGAFQDPNVFGPFLVAPATFLLYRLYTGALSRFVIYVPLFLVLLAGIFLSFSRGAWGLFLLSALLLTIILLGQRTRGATKLRIVVLCILATAGAVLALLAILQLPGVGELFSARAHLEQDYDGGKFGRFGRYSIGLDMAMQNPFGIGPLVFGKLLGEDTHNIWLKALLDYGWIGFAAYALLIIITLAVGAKLLFKQHWWQPYFICAYVTLLGHVLLGSIIDTDHWRHFYVLVGLVWGAIALDARSASSAAPKNVVSIPARAKSPDRLASQE</sequence>
<gene>
    <name evidence="7" type="ORF">DY251_17425</name>
</gene>
<feature type="transmembrane region" description="Helical" evidence="5">
    <location>
        <begin position="162"/>
        <end position="181"/>
    </location>
</feature>
<proteinExistence type="predicted"/>
<feature type="transmembrane region" description="Helical" evidence="5">
    <location>
        <begin position="356"/>
        <end position="375"/>
    </location>
</feature>
<feature type="domain" description="O-antigen ligase-related" evidence="6">
    <location>
        <begin position="194"/>
        <end position="333"/>
    </location>
</feature>
<keyword evidence="4 5" id="KW-0472">Membrane</keyword>
<evidence type="ECO:0000256" key="2">
    <source>
        <dbReference type="ARBA" id="ARBA00022692"/>
    </source>
</evidence>
<feature type="transmembrane region" description="Helical" evidence="5">
    <location>
        <begin position="117"/>
        <end position="142"/>
    </location>
</feature>
<keyword evidence="7" id="KW-0436">Ligase</keyword>
<dbReference type="Proteomes" id="UP000262379">
    <property type="component" value="Unassembled WGS sequence"/>
</dbReference>
<reference evidence="8" key="1">
    <citation type="submission" date="2018-08" db="EMBL/GenBank/DDBJ databases">
        <authorList>
            <person name="Im W.T."/>
        </authorList>
    </citation>
    <scope>NUCLEOTIDE SEQUENCE [LARGE SCALE GENOMIC DNA]</scope>
    <source>
        <strain evidence="8">LA-28</strain>
    </source>
</reference>
<name>A0A371X8M7_9HYPH</name>
<evidence type="ECO:0000256" key="4">
    <source>
        <dbReference type="ARBA" id="ARBA00023136"/>
    </source>
</evidence>
<dbReference type="RefSeq" id="WP_116625189.1">
    <property type="nucleotide sequence ID" value="NZ_QURN01000015.1"/>
</dbReference>
<feature type="transmembrane region" description="Helical" evidence="5">
    <location>
        <begin position="188"/>
        <end position="204"/>
    </location>
</feature>
<protein>
    <submittedName>
        <fullName evidence="7">O-antigen ligase domain-containing protein</fullName>
    </submittedName>
</protein>
<organism evidence="7 8">
    <name type="scientific">Mesorhizobium denitrificans</name>
    <dbReference type="NCBI Taxonomy" id="2294114"/>
    <lineage>
        <taxon>Bacteria</taxon>
        <taxon>Pseudomonadati</taxon>
        <taxon>Pseudomonadota</taxon>
        <taxon>Alphaproteobacteria</taxon>
        <taxon>Hyphomicrobiales</taxon>
        <taxon>Phyllobacteriaceae</taxon>
        <taxon>Mesorhizobium</taxon>
    </lineage>
</organism>
<dbReference type="Pfam" id="PF04932">
    <property type="entry name" value="Wzy_C"/>
    <property type="match status" value="1"/>
</dbReference>
<evidence type="ECO:0000313" key="8">
    <source>
        <dbReference type="Proteomes" id="UP000262379"/>
    </source>
</evidence>
<dbReference type="PANTHER" id="PTHR37422">
    <property type="entry name" value="TEICHURONIC ACID BIOSYNTHESIS PROTEIN TUAE"/>
    <property type="match status" value="1"/>
</dbReference>
<evidence type="ECO:0000259" key="6">
    <source>
        <dbReference type="Pfam" id="PF04932"/>
    </source>
</evidence>
<dbReference type="EMBL" id="QURN01000015">
    <property type="protein sequence ID" value="RFC65578.1"/>
    <property type="molecule type" value="Genomic_DNA"/>
</dbReference>
<feature type="transmembrane region" description="Helical" evidence="5">
    <location>
        <begin position="40"/>
        <end position="58"/>
    </location>
</feature>
<keyword evidence="2 5" id="KW-0812">Transmembrane</keyword>
<evidence type="ECO:0000256" key="5">
    <source>
        <dbReference type="SAM" id="Phobius"/>
    </source>
</evidence>
<dbReference type="InterPro" id="IPR007016">
    <property type="entry name" value="O-antigen_ligase-rel_domated"/>
</dbReference>
<comment type="subcellular location">
    <subcellularLocation>
        <location evidence="1">Membrane</location>
        <topology evidence="1">Multi-pass membrane protein</topology>
    </subcellularLocation>
</comment>
<feature type="transmembrane region" description="Helical" evidence="5">
    <location>
        <begin position="65"/>
        <end position="85"/>
    </location>
</feature>
<feature type="transmembrane region" description="Helical" evidence="5">
    <location>
        <begin position="91"/>
        <end position="110"/>
    </location>
</feature>
<feature type="transmembrane region" description="Helical" evidence="5">
    <location>
        <begin position="210"/>
        <end position="226"/>
    </location>
</feature>